<dbReference type="PANTHER" id="PTHR33361">
    <property type="entry name" value="GLR0591 PROTEIN"/>
    <property type="match status" value="1"/>
</dbReference>
<dbReference type="Proteomes" id="UP001139409">
    <property type="component" value="Unassembled WGS sequence"/>
</dbReference>
<reference evidence="1" key="1">
    <citation type="submission" date="2021-09" db="EMBL/GenBank/DDBJ databases">
        <title>Fulvivirga sp. isolated from coastal sediment.</title>
        <authorList>
            <person name="Yu H."/>
        </authorList>
    </citation>
    <scope>NUCLEOTIDE SEQUENCE</scope>
    <source>
        <strain evidence="1">1062</strain>
    </source>
</reference>
<dbReference type="EMBL" id="JAIXNE010000003">
    <property type="protein sequence ID" value="MCA6076328.1"/>
    <property type="molecule type" value="Genomic_DNA"/>
</dbReference>
<proteinExistence type="predicted"/>
<keyword evidence="4" id="KW-1185">Reference proteome</keyword>
<evidence type="ECO:0000313" key="1">
    <source>
        <dbReference type="EMBL" id="MCA6075151.1"/>
    </source>
</evidence>
<dbReference type="EMBL" id="JAIXNE010000004">
    <property type="protein sequence ID" value="MCA6077456.1"/>
    <property type="molecule type" value="Genomic_DNA"/>
</dbReference>
<name>A0A9X1KZW1_9BACT</name>
<dbReference type="EMBL" id="JAIXNE010000002">
    <property type="protein sequence ID" value="MCA6075151.1"/>
    <property type="molecule type" value="Genomic_DNA"/>
</dbReference>
<evidence type="ECO:0000313" key="4">
    <source>
        <dbReference type="Proteomes" id="UP001139409"/>
    </source>
</evidence>
<comment type="caution">
    <text evidence="1">The sequence shown here is derived from an EMBL/GenBank/DDBJ whole genome shotgun (WGS) entry which is preliminary data.</text>
</comment>
<evidence type="ECO:0000313" key="2">
    <source>
        <dbReference type="EMBL" id="MCA6076328.1"/>
    </source>
</evidence>
<evidence type="ECO:0000313" key="3">
    <source>
        <dbReference type="EMBL" id="MCA6077456.1"/>
    </source>
</evidence>
<accession>A0A9X1KZW1</accession>
<protein>
    <submittedName>
        <fullName evidence="1">DUF885 domain-containing protein</fullName>
    </submittedName>
</protein>
<sequence length="607" mass="69327">MRTYSRILLLVMLTACSQPSEQKENTSPEIPIEEIFEDFYEERIRFNPFEATAAGDNRYNDTIPIFISDSYQQRLLDFYTSYAEKTRAYPEDVLSESQKLYRDVLLWECDVKKEGLENIYGVVTTPLFGLPAIDVAPINQIFSFHLYVSQLANGTGAQPFKTTEDYYDWLSRLEDYLQWLDTAKAKMKEGISAKFTLPRVIVEKMILQLDAFIDTPVKEHTFYQPVANLSNDLPPIEHEVLPAKYAEFIEKKLIPAYTDLKNFLRDEYLPQAVETAGIGALPGGSETYRYLVKYHTTTNMTPDEIFELGKSEVERISAEMEKVKTQLGFQGTLSGFFDHLRSKPELMPFSSAEEVLANFRQIHDRMQPQLNILFNQKPKSAFEIRRTEAFREASASAEYFPGSIDGSRPGIFYVPVPDATSYNIVGDESLFLHEAIPGHHYQLSLQQENQDLPKFMHTEGLGVYVEGWALYAESLGKELGLYEDPYQYFGMLSAEMHRAIRLVVDVGMHAKGWTREEAIQYSLDHEAESETSITAEIERYMVAPGQALSYKIGQLKIIELRNRAEVELGDAFDIRAFHDQVLGTGSLPLVLLEQKIDGWIDAKQVNP</sequence>
<organism evidence="1 4">
    <name type="scientific">Fulvivirga sedimenti</name>
    <dbReference type="NCBI Taxonomy" id="2879465"/>
    <lineage>
        <taxon>Bacteria</taxon>
        <taxon>Pseudomonadati</taxon>
        <taxon>Bacteroidota</taxon>
        <taxon>Cytophagia</taxon>
        <taxon>Cytophagales</taxon>
        <taxon>Fulvivirgaceae</taxon>
        <taxon>Fulvivirga</taxon>
    </lineage>
</organism>
<dbReference type="InterPro" id="IPR010281">
    <property type="entry name" value="DUF885"/>
</dbReference>
<dbReference type="AlphaFoldDB" id="A0A9X1KZW1"/>
<dbReference type="PANTHER" id="PTHR33361:SF16">
    <property type="entry name" value="DUF885 DOMAIN-CONTAINING PROTEIN"/>
    <property type="match status" value="1"/>
</dbReference>
<dbReference type="RefSeq" id="WP_225698256.1">
    <property type="nucleotide sequence ID" value="NZ_JAIXNE010000002.1"/>
</dbReference>
<gene>
    <name evidence="1" type="ORF">LDX50_09730</name>
    <name evidence="2" type="ORF">LDX50_15700</name>
    <name evidence="3" type="ORF">LDX50_21420</name>
</gene>
<dbReference type="Pfam" id="PF05960">
    <property type="entry name" value="DUF885"/>
    <property type="match status" value="1"/>
</dbReference>